<accession>A0ABQ2PP74</accession>
<dbReference type="RefSeq" id="WP_188695403.1">
    <property type="nucleotide sequence ID" value="NZ_BMLY01000005.1"/>
</dbReference>
<keyword evidence="2" id="KW-1185">Reference proteome</keyword>
<protein>
    <submittedName>
        <fullName evidence="1">Uncharacterized protein</fullName>
    </submittedName>
</protein>
<proteinExistence type="predicted"/>
<evidence type="ECO:0000313" key="2">
    <source>
        <dbReference type="Proteomes" id="UP000621859"/>
    </source>
</evidence>
<sequence>MNIYQIPDPVSHKPLFLLCSAFAIRGHMRHLGLGWADKVQSAVQGTVLFSAHYNTATDKSGEIRFYCQPEQLAALIKAWQLSAVTRVALMDDAPQLEGAGTGLKILGALH</sequence>
<reference evidence="2" key="1">
    <citation type="journal article" date="2019" name="Int. J. Syst. Evol. Microbiol.">
        <title>The Global Catalogue of Microorganisms (GCM) 10K type strain sequencing project: providing services to taxonomists for standard genome sequencing and annotation.</title>
        <authorList>
            <consortium name="The Broad Institute Genomics Platform"/>
            <consortium name="The Broad Institute Genome Sequencing Center for Infectious Disease"/>
            <person name="Wu L."/>
            <person name="Ma J."/>
        </authorList>
    </citation>
    <scope>NUCLEOTIDE SEQUENCE [LARGE SCALE GENOMIC DNA]</scope>
    <source>
        <strain evidence="2">CGMCC 1.8860</strain>
    </source>
</reference>
<comment type="caution">
    <text evidence="1">The sequence shown here is derived from an EMBL/GenBank/DDBJ whole genome shotgun (WGS) entry which is preliminary data.</text>
</comment>
<dbReference type="Proteomes" id="UP000621859">
    <property type="component" value="Unassembled WGS sequence"/>
</dbReference>
<evidence type="ECO:0000313" key="1">
    <source>
        <dbReference type="EMBL" id="GGP27121.1"/>
    </source>
</evidence>
<organism evidence="1 2">
    <name type="scientific">Silvimonas amylolytica</name>
    <dbReference type="NCBI Taxonomy" id="449663"/>
    <lineage>
        <taxon>Bacteria</taxon>
        <taxon>Pseudomonadati</taxon>
        <taxon>Pseudomonadota</taxon>
        <taxon>Betaproteobacteria</taxon>
        <taxon>Neisseriales</taxon>
        <taxon>Chitinibacteraceae</taxon>
        <taxon>Silvimonas</taxon>
    </lineage>
</organism>
<name>A0ABQ2PP74_9NEIS</name>
<gene>
    <name evidence="1" type="ORF">GCM10010971_29400</name>
</gene>
<dbReference type="EMBL" id="BMLY01000005">
    <property type="protein sequence ID" value="GGP27121.1"/>
    <property type="molecule type" value="Genomic_DNA"/>
</dbReference>